<protein>
    <submittedName>
        <fullName evidence="1">Uncharacterized protein</fullName>
    </submittedName>
</protein>
<sequence length="79" mass="9119">MKFITNKLPFLQQSECIKRHFGEFLAGKYRVLIGNVLLCIRNQVLHGRYTVIPEIIGDFGEYSYSLCDVAQIVEEPELL</sequence>
<evidence type="ECO:0000313" key="1">
    <source>
        <dbReference type="EMBL" id="RGE69443.1"/>
    </source>
</evidence>
<gene>
    <name evidence="1" type="ORF">DWY69_17500</name>
</gene>
<evidence type="ECO:0000313" key="2">
    <source>
        <dbReference type="Proteomes" id="UP000261166"/>
    </source>
</evidence>
<proteinExistence type="predicted"/>
<reference evidence="1 2" key="1">
    <citation type="submission" date="2018-08" db="EMBL/GenBank/DDBJ databases">
        <title>A genome reference for cultivated species of the human gut microbiota.</title>
        <authorList>
            <person name="Zou Y."/>
            <person name="Xue W."/>
            <person name="Luo G."/>
        </authorList>
    </citation>
    <scope>NUCLEOTIDE SEQUENCE [LARGE SCALE GENOMIC DNA]</scope>
    <source>
        <strain evidence="1 2">AF26-4BH</strain>
    </source>
</reference>
<accession>A0A3E3IQW3</accession>
<organism evidence="1 2">
    <name type="scientific">Eisenbergiella massiliensis</name>
    <dbReference type="NCBI Taxonomy" id="1720294"/>
    <lineage>
        <taxon>Bacteria</taxon>
        <taxon>Bacillati</taxon>
        <taxon>Bacillota</taxon>
        <taxon>Clostridia</taxon>
        <taxon>Lachnospirales</taxon>
        <taxon>Lachnospiraceae</taxon>
        <taxon>Eisenbergiella</taxon>
    </lineage>
</organism>
<comment type="caution">
    <text evidence="1">The sequence shown here is derived from an EMBL/GenBank/DDBJ whole genome shotgun (WGS) entry which is preliminary data.</text>
</comment>
<dbReference type="EMBL" id="QVLU01000016">
    <property type="protein sequence ID" value="RGE69443.1"/>
    <property type="molecule type" value="Genomic_DNA"/>
</dbReference>
<name>A0A3E3IQW3_9FIRM</name>
<dbReference type="AlphaFoldDB" id="A0A3E3IQW3"/>
<dbReference type="Proteomes" id="UP000261166">
    <property type="component" value="Unassembled WGS sequence"/>
</dbReference>